<evidence type="ECO:0000313" key="3">
    <source>
        <dbReference type="Proteomes" id="UP000800096"/>
    </source>
</evidence>
<dbReference type="InterPro" id="IPR036047">
    <property type="entry name" value="F-box-like_dom_sf"/>
</dbReference>
<reference evidence="2" key="1">
    <citation type="journal article" date="2020" name="Stud. Mycol.">
        <title>101 Dothideomycetes genomes: a test case for predicting lifestyles and emergence of pathogens.</title>
        <authorList>
            <person name="Haridas S."/>
            <person name="Albert R."/>
            <person name="Binder M."/>
            <person name="Bloem J."/>
            <person name="Labutti K."/>
            <person name="Salamov A."/>
            <person name="Andreopoulos B."/>
            <person name="Baker S."/>
            <person name="Barry K."/>
            <person name="Bills G."/>
            <person name="Bluhm B."/>
            <person name="Cannon C."/>
            <person name="Castanera R."/>
            <person name="Culley D."/>
            <person name="Daum C."/>
            <person name="Ezra D."/>
            <person name="Gonzalez J."/>
            <person name="Henrissat B."/>
            <person name="Kuo A."/>
            <person name="Liang C."/>
            <person name="Lipzen A."/>
            <person name="Lutzoni F."/>
            <person name="Magnuson J."/>
            <person name="Mondo S."/>
            <person name="Nolan M."/>
            <person name="Ohm R."/>
            <person name="Pangilinan J."/>
            <person name="Park H.-J."/>
            <person name="Ramirez L."/>
            <person name="Alfaro M."/>
            <person name="Sun H."/>
            <person name="Tritt A."/>
            <person name="Yoshinaga Y."/>
            <person name="Zwiers L.-H."/>
            <person name="Turgeon B."/>
            <person name="Goodwin S."/>
            <person name="Spatafora J."/>
            <person name="Crous P."/>
            <person name="Grigoriev I."/>
        </authorList>
    </citation>
    <scope>NUCLEOTIDE SEQUENCE</scope>
    <source>
        <strain evidence="2">HMLAC05119</strain>
    </source>
</reference>
<protein>
    <submittedName>
        <fullName evidence="2">Uncharacterized protein</fullName>
    </submittedName>
</protein>
<name>A0A6A5QSA2_AMPQU</name>
<feature type="compositionally biased region" description="Polar residues" evidence="1">
    <location>
        <begin position="1"/>
        <end position="11"/>
    </location>
</feature>
<accession>A0A6A5QSA2</accession>
<evidence type="ECO:0000256" key="1">
    <source>
        <dbReference type="SAM" id="MobiDB-lite"/>
    </source>
</evidence>
<organism evidence="2 3">
    <name type="scientific">Ampelomyces quisqualis</name>
    <name type="common">Powdery mildew agent</name>
    <dbReference type="NCBI Taxonomy" id="50730"/>
    <lineage>
        <taxon>Eukaryota</taxon>
        <taxon>Fungi</taxon>
        <taxon>Dikarya</taxon>
        <taxon>Ascomycota</taxon>
        <taxon>Pezizomycotina</taxon>
        <taxon>Dothideomycetes</taxon>
        <taxon>Pleosporomycetidae</taxon>
        <taxon>Pleosporales</taxon>
        <taxon>Pleosporineae</taxon>
        <taxon>Phaeosphaeriaceae</taxon>
        <taxon>Ampelomyces</taxon>
    </lineage>
</organism>
<sequence length="413" mass="47233">MSQAAPSFQTPNPEPTIPGWTGNSITQKQCDTRKQVFNKEIYPFNKFGGIASMAADMTSFPNVAEIVELILLCLDHETVVRATGVCKFWKNCVAGSKPLMQKIYKLPGTIYGDENLPFKELTKAARDATVPQFEYQGRNIWNLVRDIEDTFLDSIHDVSTEELEKCSSLDQDNDEETASYKFYKLRACFMGIRYPNGWPAELQELHCDLCDQWHTDFKYENLHPLFRFLGDVTCCFRGNSKHLVFAISIVSTQLAPASCWEHSREEALHFAKGLATAYKAVQAGGTAKDFWLSPPATKLVTSGCCIEDNTGLKLEAVLFFIFRMFRGHLLLWRNHCHEFETKEVQRSRRTVRDTAAAFPTTKDWDNHMANYSTIRCIWETAVGEVDEILIDVPYWKPVLAEENKELTWDVYQV</sequence>
<dbReference type="SUPFAM" id="SSF81383">
    <property type="entry name" value="F-box domain"/>
    <property type="match status" value="1"/>
</dbReference>
<dbReference type="OrthoDB" id="3795090at2759"/>
<feature type="region of interest" description="Disordered" evidence="1">
    <location>
        <begin position="1"/>
        <end position="24"/>
    </location>
</feature>
<dbReference type="AlphaFoldDB" id="A0A6A5QSA2"/>
<gene>
    <name evidence="2" type="ORF">BDU57DRAFT_545488</name>
</gene>
<keyword evidence="3" id="KW-1185">Reference proteome</keyword>
<dbReference type="EMBL" id="ML979133">
    <property type="protein sequence ID" value="KAF1918661.1"/>
    <property type="molecule type" value="Genomic_DNA"/>
</dbReference>
<evidence type="ECO:0000313" key="2">
    <source>
        <dbReference type="EMBL" id="KAF1918661.1"/>
    </source>
</evidence>
<dbReference type="Proteomes" id="UP000800096">
    <property type="component" value="Unassembled WGS sequence"/>
</dbReference>
<proteinExistence type="predicted"/>
<dbReference type="CDD" id="cd09917">
    <property type="entry name" value="F-box_SF"/>
    <property type="match status" value="1"/>
</dbReference>